<evidence type="ECO:0000256" key="7">
    <source>
        <dbReference type="ARBA" id="ARBA00022840"/>
    </source>
</evidence>
<evidence type="ECO:0000256" key="4">
    <source>
        <dbReference type="ARBA" id="ARBA00022801"/>
    </source>
</evidence>
<evidence type="ECO:0000313" key="17">
    <source>
        <dbReference type="Proteomes" id="UP000264693"/>
    </source>
</evidence>
<dbReference type="InterPro" id="IPR000212">
    <property type="entry name" value="DNA_helicase_UvrD/REP"/>
</dbReference>
<comment type="catalytic activity">
    <reaction evidence="11">
        <text>Couples ATP hydrolysis with the unwinding of duplex DNA by translocating in the 3'-5' direction.</text>
        <dbReference type="EC" id="5.6.2.4"/>
    </reaction>
</comment>
<dbReference type="Proteomes" id="UP000264693">
    <property type="component" value="Chromosome"/>
</dbReference>
<dbReference type="Gene3D" id="3.40.50.300">
    <property type="entry name" value="P-loop containing nucleotide triphosphate hydrolases"/>
    <property type="match status" value="4"/>
</dbReference>
<proteinExistence type="predicted"/>
<keyword evidence="4 14" id="KW-0378">Hydrolase</keyword>
<evidence type="ECO:0000256" key="11">
    <source>
        <dbReference type="ARBA" id="ARBA00034617"/>
    </source>
</evidence>
<evidence type="ECO:0000256" key="2">
    <source>
        <dbReference type="ARBA" id="ARBA00022741"/>
    </source>
</evidence>
<feature type="domain" description="UvrD-like helicase ATP-binding" evidence="15">
    <location>
        <begin position="1"/>
        <end position="414"/>
    </location>
</feature>
<evidence type="ECO:0000256" key="14">
    <source>
        <dbReference type="PROSITE-ProRule" id="PRU00560"/>
    </source>
</evidence>
<dbReference type="InterPro" id="IPR011335">
    <property type="entry name" value="Restrct_endonuc-II-like"/>
</dbReference>
<evidence type="ECO:0000256" key="13">
    <source>
        <dbReference type="ARBA" id="ARBA00048988"/>
    </source>
</evidence>
<dbReference type="GO" id="GO:0043138">
    <property type="term" value="F:3'-5' DNA helicase activity"/>
    <property type="evidence" value="ECO:0007669"/>
    <property type="project" value="UniProtKB-EC"/>
</dbReference>
<dbReference type="EC" id="5.6.2.4" evidence="12"/>
<dbReference type="SUPFAM" id="SSF52540">
    <property type="entry name" value="P-loop containing nucleoside triphosphate hydrolases"/>
    <property type="match status" value="1"/>
</dbReference>
<dbReference type="NCBIfam" id="NF010485">
    <property type="entry name" value="PRK13909.1-2"/>
    <property type="match status" value="1"/>
</dbReference>
<evidence type="ECO:0000256" key="1">
    <source>
        <dbReference type="ARBA" id="ARBA00022722"/>
    </source>
</evidence>
<dbReference type="GO" id="GO:0000725">
    <property type="term" value="P:recombinational repair"/>
    <property type="evidence" value="ECO:0007669"/>
    <property type="project" value="TreeGrafter"/>
</dbReference>
<dbReference type="SUPFAM" id="SSF52980">
    <property type="entry name" value="Restriction endonuclease-like"/>
    <property type="match status" value="1"/>
</dbReference>
<dbReference type="InterPro" id="IPR014017">
    <property type="entry name" value="DNA_helicase_UvrD-like_C"/>
</dbReference>
<dbReference type="KEGG" id="amar:AMRN_0396"/>
<evidence type="ECO:0000256" key="10">
    <source>
        <dbReference type="ARBA" id="ARBA00023235"/>
    </source>
</evidence>
<dbReference type="Pfam" id="PF13361">
    <property type="entry name" value="UvrD_C"/>
    <property type="match status" value="2"/>
</dbReference>
<dbReference type="InterPro" id="IPR027417">
    <property type="entry name" value="P-loop_NTPase"/>
</dbReference>
<dbReference type="GO" id="GO:0003677">
    <property type="term" value="F:DNA binding"/>
    <property type="evidence" value="ECO:0007669"/>
    <property type="project" value="UniProtKB-KW"/>
</dbReference>
<dbReference type="GO" id="GO:0004527">
    <property type="term" value="F:exonuclease activity"/>
    <property type="evidence" value="ECO:0007669"/>
    <property type="project" value="UniProtKB-KW"/>
</dbReference>
<dbReference type="PANTHER" id="PTHR11070:SF67">
    <property type="entry name" value="DNA 3'-5' HELICASE"/>
    <property type="match status" value="1"/>
</dbReference>
<dbReference type="Pfam" id="PF00580">
    <property type="entry name" value="UvrD-helicase"/>
    <property type="match status" value="1"/>
</dbReference>
<reference evidence="16 17" key="1">
    <citation type="submission" date="2018-08" db="EMBL/GenBank/DDBJ databases">
        <title>Complete genome of the Arcobacter marinus type strain JCM 15502.</title>
        <authorList>
            <person name="Miller W.G."/>
            <person name="Yee E."/>
            <person name="Huynh S."/>
            <person name="Parker C.T."/>
        </authorList>
    </citation>
    <scope>NUCLEOTIDE SEQUENCE [LARGE SCALE GENOMIC DNA]</scope>
    <source>
        <strain evidence="16 17">JCM 15502</strain>
    </source>
</reference>
<evidence type="ECO:0000256" key="5">
    <source>
        <dbReference type="ARBA" id="ARBA00022806"/>
    </source>
</evidence>
<gene>
    <name evidence="16" type="primary">addA</name>
    <name evidence="16" type="ORF">AMRN_0396</name>
</gene>
<sequence>MYYKFMKQYLALKASAGSGKTFALTVRYITLLLNGANPSEILTLTFTNKAANEMSERIYKTLQTLGDDEAYLNAIAVQSNLSKEEILGKKHLLVKKFVNATLSIFTIDKFVNKILREFCGYIGISDDFDIKQDDIETLSYKFLQSLELNSFDKLIEFSWYENKKFNSLFDLFKLLLEKNEDIDVVCIDAKLIPLQKKQAMVHAMKIKEFVLNCDIASNAAKKAVDYETFDELLTKNWFLKESAKDYNYFKKFTTDVLEAHFSALKKELVNYYKLRSAYSLSKLFELFHEFKEFKFSFNKAKNYLEFNDISNIVYELLSTKIDKEFLYFRLDSKFSHILIDEFQDTSLLQYKILKPLIDEILSGSNEKLKSFFYVGDTKQSIYRFRGGKRELFDYVAKTNPLIEVEVLNKNFRSCENIVNYVNSLFKPLANYEYYDQLSINKDGYVEVFEDEALDEDEEKFKNLASKIASLMQKGVNSNDIAILTYTNSDVLALYSYLSEKFPSLKISTEMTSKLINQENVKAVINMIKYFYFKEDIYKENVNALIGKAPLNDLNIKVDLYKNNLQEVIKTIATTLKIMDDNVIKLLEEVGAYETVVDFVYEIDKLEASILNSEQTGLQILTIFKSKGLEFQTVFLLDRIKKKNADRSSLLFEYDDVFLKNIYYKIKNLEYYNDTYKKALEKEKALSFDDELNILYVALTRAKQNLIIFKKQKSSVFDILSIKPLTIGDVLLSTKKSKNYEKVKKVEYTPLVLGTQDNIIKKEDEEADYSNSLYNRYFGLATHYCLEMLGDFTKQSLKKAISLALFKYSNYLSKEDFTKIENRISLMIENEKFQSLIKDANFTSEQSIIYNGEIKIIDLLLQKDKKYYILDYKTTKEELLEHKTQVNTYVEAIKDIVKSDEVEGYLLYLKPNEFVIRNIKE</sequence>
<evidence type="ECO:0000256" key="6">
    <source>
        <dbReference type="ARBA" id="ARBA00022839"/>
    </source>
</evidence>
<evidence type="ECO:0000313" key="16">
    <source>
        <dbReference type="EMBL" id="AXX86165.1"/>
    </source>
</evidence>
<feature type="binding site" evidence="14">
    <location>
        <begin position="14"/>
        <end position="21"/>
    </location>
    <ligand>
        <name>ATP</name>
        <dbReference type="ChEBI" id="CHEBI:30616"/>
    </ligand>
</feature>
<name>A0A347THT7_9BACT</name>
<keyword evidence="5 14" id="KW-0347">Helicase</keyword>
<dbReference type="InterPro" id="IPR014016">
    <property type="entry name" value="UvrD-like_ATP-bd"/>
</dbReference>
<keyword evidence="8" id="KW-0238">DNA-binding</keyword>
<dbReference type="GO" id="GO:0005524">
    <property type="term" value="F:ATP binding"/>
    <property type="evidence" value="ECO:0007669"/>
    <property type="project" value="UniProtKB-UniRule"/>
</dbReference>
<organism evidence="16 17">
    <name type="scientific">Malaciobacter marinus</name>
    <dbReference type="NCBI Taxonomy" id="505249"/>
    <lineage>
        <taxon>Bacteria</taxon>
        <taxon>Pseudomonadati</taxon>
        <taxon>Campylobacterota</taxon>
        <taxon>Epsilonproteobacteria</taxon>
        <taxon>Campylobacterales</taxon>
        <taxon>Arcobacteraceae</taxon>
        <taxon>Malaciobacter</taxon>
    </lineage>
</organism>
<keyword evidence="7 14" id="KW-0067">ATP-binding</keyword>
<dbReference type="InterPro" id="IPR011604">
    <property type="entry name" value="PDDEXK-like_dom_sf"/>
</dbReference>
<evidence type="ECO:0000256" key="12">
    <source>
        <dbReference type="ARBA" id="ARBA00034808"/>
    </source>
</evidence>
<evidence type="ECO:0000256" key="3">
    <source>
        <dbReference type="ARBA" id="ARBA00022763"/>
    </source>
</evidence>
<dbReference type="GO" id="GO:0005829">
    <property type="term" value="C:cytosol"/>
    <property type="evidence" value="ECO:0007669"/>
    <property type="project" value="TreeGrafter"/>
</dbReference>
<protein>
    <recommendedName>
        <fullName evidence="12">DNA 3'-5' helicase</fullName>
        <ecNumber evidence="12">5.6.2.4</ecNumber>
    </recommendedName>
</protein>
<dbReference type="RefSeq" id="WP_228150847.1">
    <property type="nucleotide sequence ID" value="NZ_NXAO01000053.1"/>
</dbReference>
<dbReference type="PANTHER" id="PTHR11070">
    <property type="entry name" value="UVRD / RECB / PCRA DNA HELICASE FAMILY MEMBER"/>
    <property type="match status" value="1"/>
</dbReference>
<keyword evidence="3" id="KW-0227">DNA damage</keyword>
<dbReference type="PROSITE" id="PS51198">
    <property type="entry name" value="UVRD_HELICASE_ATP_BIND"/>
    <property type="match status" value="1"/>
</dbReference>
<keyword evidence="9" id="KW-0234">DNA repair</keyword>
<evidence type="ECO:0000259" key="15">
    <source>
        <dbReference type="PROSITE" id="PS51198"/>
    </source>
</evidence>
<dbReference type="AlphaFoldDB" id="A0A347THT7"/>
<dbReference type="EMBL" id="CP032101">
    <property type="protein sequence ID" value="AXX86165.1"/>
    <property type="molecule type" value="Genomic_DNA"/>
</dbReference>
<keyword evidence="10" id="KW-0413">Isomerase</keyword>
<comment type="catalytic activity">
    <reaction evidence="13">
        <text>ATP + H2O = ADP + phosphate + H(+)</text>
        <dbReference type="Rhea" id="RHEA:13065"/>
        <dbReference type="ChEBI" id="CHEBI:15377"/>
        <dbReference type="ChEBI" id="CHEBI:15378"/>
        <dbReference type="ChEBI" id="CHEBI:30616"/>
        <dbReference type="ChEBI" id="CHEBI:43474"/>
        <dbReference type="ChEBI" id="CHEBI:456216"/>
        <dbReference type="EC" id="5.6.2.4"/>
    </reaction>
</comment>
<evidence type="ECO:0000256" key="9">
    <source>
        <dbReference type="ARBA" id="ARBA00023204"/>
    </source>
</evidence>
<keyword evidence="2 14" id="KW-0547">Nucleotide-binding</keyword>
<accession>A0A347THT7</accession>
<keyword evidence="1" id="KW-0540">Nuclease</keyword>
<keyword evidence="6" id="KW-0269">Exonuclease</keyword>
<dbReference type="Gene3D" id="3.90.320.10">
    <property type="match status" value="1"/>
</dbReference>
<evidence type="ECO:0000256" key="8">
    <source>
        <dbReference type="ARBA" id="ARBA00023125"/>
    </source>
</evidence>